<evidence type="ECO:0000256" key="1">
    <source>
        <dbReference type="SAM" id="MobiDB-lite"/>
    </source>
</evidence>
<dbReference type="AlphaFoldDB" id="A0A6I6MLY0"/>
<proteinExistence type="predicted"/>
<evidence type="ECO:0000313" key="2">
    <source>
        <dbReference type="EMBL" id="QGZ93984.1"/>
    </source>
</evidence>
<keyword evidence="3" id="KW-1185">Reference proteome</keyword>
<dbReference type="RefSeq" id="WP_158764958.1">
    <property type="nucleotide sequence ID" value="NZ_CP047045.1"/>
</dbReference>
<sequence>MSEADDHLAQALQQANAAARRGDLRAAQHWSKVATAMAAAASAARPSTLPEANEKERRAELRRCLARYVEAAQDIQRWEKERDHYWAMVATAAENGTEPPPPLRPHPAGPLGPPMEETFMKNILIGPEPRG</sequence>
<organism evidence="2 3">
    <name type="scientific">Terricaulis silvestris</name>
    <dbReference type="NCBI Taxonomy" id="2686094"/>
    <lineage>
        <taxon>Bacteria</taxon>
        <taxon>Pseudomonadati</taxon>
        <taxon>Pseudomonadota</taxon>
        <taxon>Alphaproteobacteria</taxon>
        <taxon>Caulobacterales</taxon>
        <taxon>Caulobacteraceae</taxon>
        <taxon>Terricaulis</taxon>
    </lineage>
</organism>
<feature type="compositionally biased region" description="Pro residues" evidence="1">
    <location>
        <begin position="98"/>
        <end position="113"/>
    </location>
</feature>
<dbReference type="Proteomes" id="UP000431269">
    <property type="component" value="Chromosome"/>
</dbReference>
<dbReference type="KEGG" id="tsv:DSM104635_00800"/>
<feature type="compositionally biased region" description="Low complexity" evidence="1">
    <location>
        <begin position="9"/>
        <end position="19"/>
    </location>
</feature>
<evidence type="ECO:0000313" key="3">
    <source>
        <dbReference type="Proteomes" id="UP000431269"/>
    </source>
</evidence>
<accession>A0A6I6MLY0</accession>
<feature type="region of interest" description="Disordered" evidence="1">
    <location>
        <begin position="94"/>
        <end position="116"/>
    </location>
</feature>
<name>A0A6I6MLY0_9CAUL</name>
<dbReference type="EMBL" id="CP047045">
    <property type="protein sequence ID" value="QGZ93984.1"/>
    <property type="molecule type" value="Genomic_DNA"/>
</dbReference>
<reference evidence="3" key="1">
    <citation type="submission" date="2019-12" db="EMBL/GenBank/DDBJ databases">
        <title>Complete genome of Terracaulis silvestris 0127_4.</title>
        <authorList>
            <person name="Vieira S."/>
            <person name="Riedel T."/>
            <person name="Sproer C."/>
            <person name="Pascual J."/>
            <person name="Boedeker C."/>
            <person name="Overmann J."/>
        </authorList>
    </citation>
    <scope>NUCLEOTIDE SEQUENCE [LARGE SCALE GENOMIC DNA]</scope>
    <source>
        <strain evidence="3">0127_4</strain>
    </source>
</reference>
<protein>
    <submittedName>
        <fullName evidence="2">Uncharacterized protein</fullName>
    </submittedName>
</protein>
<feature type="region of interest" description="Disordered" evidence="1">
    <location>
        <begin position="1"/>
        <end position="26"/>
    </location>
</feature>
<gene>
    <name evidence="2" type="ORF">DSM104635_00800</name>
</gene>